<evidence type="ECO:0000256" key="2">
    <source>
        <dbReference type="SAM" id="Phobius"/>
    </source>
</evidence>
<keyword evidence="2" id="KW-0812">Transmembrane</keyword>
<keyword evidence="4" id="KW-1185">Reference proteome</keyword>
<accession>A0A2S9JK90</accession>
<dbReference type="Proteomes" id="UP000238563">
    <property type="component" value="Unassembled WGS sequence"/>
</dbReference>
<keyword evidence="2" id="KW-1133">Transmembrane helix</keyword>
<comment type="caution">
    <text evidence="3">The sequence shown here is derived from an EMBL/GenBank/DDBJ whole genome shotgun (WGS) entry which is preliminary data.</text>
</comment>
<dbReference type="EMBL" id="PVBT01000003">
    <property type="protein sequence ID" value="PRD53526.1"/>
    <property type="molecule type" value="Genomic_DNA"/>
</dbReference>
<evidence type="ECO:0000256" key="1">
    <source>
        <dbReference type="SAM" id="MobiDB-lite"/>
    </source>
</evidence>
<gene>
    <name evidence="3" type="ORF">C5750_14310</name>
</gene>
<keyword evidence="2" id="KW-0472">Membrane</keyword>
<protein>
    <submittedName>
        <fullName evidence="3">Uncharacterized protein</fullName>
    </submittedName>
</protein>
<name>A0A2S9JK90_9HYPH</name>
<evidence type="ECO:0000313" key="3">
    <source>
        <dbReference type="EMBL" id="PRD53526.1"/>
    </source>
</evidence>
<sequence length="114" mass="12143">MSGETVSHIGPALHFDKGGAEDAIYESMSPPSSHPNLDAHFPVNARMTILQKSQEAQARMPGFAYWLLVLLVAASTFWICGGHVLFSPRHAAGPHVPGASVSAPGEQRDPLTGR</sequence>
<proteinExistence type="predicted"/>
<evidence type="ECO:0000313" key="4">
    <source>
        <dbReference type="Proteomes" id="UP000238563"/>
    </source>
</evidence>
<feature type="transmembrane region" description="Helical" evidence="2">
    <location>
        <begin position="63"/>
        <end position="86"/>
    </location>
</feature>
<dbReference type="OrthoDB" id="8442667at2"/>
<feature type="region of interest" description="Disordered" evidence="1">
    <location>
        <begin position="92"/>
        <end position="114"/>
    </location>
</feature>
<dbReference type="AlphaFoldDB" id="A0A2S9JK90"/>
<reference evidence="3 4" key="1">
    <citation type="submission" date="2018-02" db="EMBL/GenBank/DDBJ databases">
        <title>The draft genome of Phyllobacterium myrsinacearum DSM5892.</title>
        <authorList>
            <person name="Li L."/>
            <person name="Liu L."/>
            <person name="Zhang X."/>
            <person name="Wang T."/>
        </authorList>
    </citation>
    <scope>NUCLEOTIDE SEQUENCE [LARGE SCALE GENOMIC DNA]</scope>
    <source>
        <strain evidence="3 4">DSM 5892</strain>
    </source>
</reference>
<organism evidence="3 4">
    <name type="scientific">Phyllobacterium myrsinacearum</name>
    <dbReference type="NCBI Taxonomy" id="28101"/>
    <lineage>
        <taxon>Bacteria</taxon>
        <taxon>Pseudomonadati</taxon>
        <taxon>Pseudomonadota</taxon>
        <taxon>Alphaproteobacteria</taxon>
        <taxon>Hyphomicrobiales</taxon>
        <taxon>Phyllobacteriaceae</taxon>
        <taxon>Phyllobacterium</taxon>
    </lineage>
</organism>
<dbReference type="RefSeq" id="WP_105734528.1">
    <property type="nucleotide sequence ID" value="NZ_PVBT01000003.1"/>
</dbReference>